<evidence type="ECO:0000256" key="8">
    <source>
        <dbReference type="ARBA" id="ARBA00022692"/>
    </source>
</evidence>
<keyword evidence="11" id="KW-0067">ATP-binding</keyword>
<keyword evidence="5" id="KW-1003">Cell membrane</keyword>
<evidence type="ECO:0000256" key="4">
    <source>
        <dbReference type="ARBA" id="ARBA00011903"/>
    </source>
</evidence>
<comment type="similarity">
    <text evidence="3">Belongs to the etk/wzc family.</text>
</comment>
<dbReference type="Pfam" id="PF13807">
    <property type="entry name" value="GNVR"/>
    <property type="match status" value="1"/>
</dbReference>
<comment type="caution">
    <text evidence="21">The sequence shown here is derived from an EMBL/GenBank/DDBJ whole genome shotgun (WGS) entry which is preliminary data.</text>
</comment>
<keyword evidence="8 17" id="KW-0812">Transmembrane</keyword>
<feature type="domain" description="Polysaccharide chain length determinant N-terminal" evidence="18">
    <location>
        <begin position="19"/>
        <end position="105"/>
    </location>
</feature>
<evidence type="ECO:0000256" key="5">
    <source>
        <dbReference type="ARBA" id="ARBA00022475"/>
    </source>
</evidence>
<gene>
    <name evidence="21" type="ORF">ATK78_3145</name>
</gene>
<name>A0A4R6SW39_9SPHI</name>
<dbReference type="Pfam" id="PF02706">
    <property type="entry name" value="Wzz"/>
    <property type="match status" value="1"/>
</dbReference>
<reference evidence="21 22" key="1">
    <citation type="submission" date="2019-03" db="EMBL/GenBank/DDBJ databases">
        <title>Genomic Encyclopedia of Archaeal and Bacterial Type Strains, Phase II (KMG-II): from individual species to whole genera.</title>
        <authorList>
            <person name="Goeker M."/>
        </authorList>
    </citation>
    <scope>NUCLEOTIDE SEQUENCE [LARGE SCALE GENOMIC DNA]</scope>
    <source>
        <strain evidence="21 22">DSM 19035</strain>
    </source>
</reference>
<keyword evidence="6" id="KW-0997">Cell inner membrane</keyword>
<keyword evidence="16" id="KW-0175">Coiled coil</keyword>
<dbReference type="GO" id="GO:0004715">
    <property type="term" value="F:non-membrane spanning protein tyrosine kinase activity"/>
    <property type="evidence" value="ECO:0007669"/>
    <property type="project" value="UniProtKB-EC"/>
</dbReference>
<evidence type="ECO:0000256" key="10">
    <source>
        <dbReference type="ARBA" id="ARBA00022777"/>
    </source>
</evidence>
<keyword evidence="14" id="KW-0829">Tyrosine-protein kinase</keyword>
<dbReference type="EC" id="2.7.10.2" evidence="4"/>
<comment type="subcellular location">
    <subcellularLocation>
        <location evidence="1">Cell inner membrane</location>
        <topology evidence="1">Multi-pass membrane protein</topology>
    </subcellularLocation>
</comment>
<dbReference type="SUPFAM" id="SSF52540">
    <property type="entry name" value="P-loop containing nucleoside triphosphate hydrolases"/>
    <property type="match status" value="1"/>
</dbReference>
<evidence type="ECO:0000256" key="16">
    <source>
        <dbReference type="SAM" id="Coils"/>
    </source>
</evidence>
<feature type="transmembrane region" description="Helical" evidence="17">
    <location>
        <begin position="32"/>
        <end position="52"/>
    </location>
</feature>
<dbReference type="PANTHER" id="PTHR32309:SF13">
    <property type="entry name" value="FERRIC ENTEROBACTIN TRANSPORT PROTEIN FEPE"/>
    <property type="match status" value="1"/>
</dbReference>
<dbReference type="Gene3D" id="3.40.50.300">
    <property type="entry name" value="P-loop containing nucleotide triphosphate hydrolases"/>
    <property type="match status" value="1"/>
</dbReference>
<keyword evidence="10" id="KW-0418">Kinase</keyword>
<dbReference type="InterPro" id="IPR003856">
    <property type="entry name" value="LPS_length_determ_N"/>
</dbReference>
<accession>A0A4R6SW39</accession>
<evidence type="ECO:0000256" key="15">
    <source>
        <dbReference type="ARBA" id="ARBA00051245"/>
    </source>
</evidence>
<comment type="similarity">
    <text evidence="2">Belongs to the CpsD/CapB family.</text>
</comment>
<proteinExistence type="inferred from homology"/>
<dbReference type="RefSeq" id="WP_133576982.1">
    <property type="nucleotide sequence ID" value="NZ_SNYC01000005.1"/>
</dbReference>
<dbReference type="Proteomes" id="UP000295620">
    <property type="component" value="Unassembled WGS sequence"/>
</dbReference>
<dbReference type="NCBIfam" id="TIGR01007">
    <property type="entry name" value="eps_fam"/>
    <property type="match status" value="1"/>
</dbReference>
<feature type="domain" description="AAA" evidence="19">
    <location>
        <begin position="581"/>
        <end position="728"/>
    </location>
</feature>
<dbReference type="AlphaFoldDB" id="A0A4R6SW39"/>
<protein>
    <recommendedName>
        <fullName evidence="4">non-specific protein-tyrosine kinase</fullName>
        <ecNumber evidence="4">2.7.10.2</ecNumber>
    </recommendedName>
</protein>
<evidence type="ECO:0000313" key="22">
    <source>
        <dbReference type="Proteomes" id="UP000295620"/>
    </source>
</evidence>
<keyword evidence="9" id="KW-0547">Nucleotide-binding</keyword>
<evidence type="ECO:0000256" key="2">
    <source>
        <dbReference type="ARBA" id="ARBA00007316"/>
    </source>
</evidence>
<dbReference type="GO" id="GO:0005524">
    <property type="term" value="F:ATP binding"/>
    <property type="evidence" value="ECO:0007669"/>
    <property type="project" value="UniProtKB-KW"/>
</dbReference>
<evidence type="ECO:0000259" key="18">
    <source>
        <dbReference type="Pfam" id="PF02706"/>
    </source>
</evidence>
<sequence>MYRNNRMSPGIEANEFLEISYIKTIRMLLSRWYWIVISTLFGALAGTIYLYFSQPIYLADASVKFDEKKSEIAELVSVKNLFDRANRIESEKLVIRSRNVLTKAIGSLDCDVSFFTKTRFRLKDQYPNKPVNIHIIYRNWHKNSNRYFELKPISTLKYELIYKLNKTKIRKIYKYGQVIKFPDLKFIITTKEEYKQEPLIILFNDQSQLIEKISTALKIDDTPNTSLLHLKIADANPNFAVDVMNAIVTAYMDFERVQRSASALKTIDFINPLLQNLSNKVKNSAKDIQQFKEHNQILSISAAAAHNENQLAALEKEQHELNIQNQFLQFFKEDLALNQHQDELNYSLLQSTDPQLTTLINKYNELVISKKDALNLYTPASVFVRQIDNKIDAFKTAITNNISATYFSNNKTHLLLIKQCDSIREQRSGIPKKEETLIHLQSKFDINQKVYNYLAEKKLEAQISAASVISGATIIDQAVFPIEPISPNINNTYTACILSGFIVGISALFAVQTLNPYIYTKEAIEQLTEVPILGIIPQLNKTTANPLARLTSINTQRSLFSESIRYLRSNLHFIASEKDPKIVCITSEVSGEGKSFISYALACTLTSIDKRVLLIAADLRKSKLHERLGISNENGFSKYLSDQNTSEQIIFKTGIKNLDFIPSGPIPPNPSELLQKNRTADLLSEIKSRYDYIILDTAPIGLVSDAKPLLKLANVNLFILRCGFSKKGAVHTAEHLRKELNLSNVAIILNNFKADNFHSYLNNQTRKQNQQYYTGQSNRPSAKNYFES</sequence>
<dbReference type="PANTHER" id="PTHR32309">
    <property type="entry name" value="TYROSINE-PROTEIN KINASE"/>
    <property type="match status" value="1"/>
</dbReference>
<dbReference type="OrthoDB" id="9794577at2"/>
<keyword evidence="22" id="KW-1185">Reference proteome</keyword>
<evidence type="ECO:0000256" key="14">
    <source>
        <dbReference type="ARBA" id="ARBA00023137"/>
    </source>
</evidence>
<organism evidence="21 22">
    <name type="scientific">Pedobacter metabolipauper</name>
    <dbReference type="NCBI Taxonomy" id="425513"/>
    <lineage>
        <taxon>Bacteria</taxon>
        <taxon>Pseudomonadati</taxon>
        <taxon>Bacteroidota</taxon>
        <taxon>Sphingobacteriia</taxon>
        <taxon>Sphingobacteriales</taxon>
        <taxon>Sphingobacteriaceae</taxon>
        <taxon>Pedobacter</taxon>
    </lineage>
</organism>
<evidence type="ECO:0000256" key="9">
    <source>
        <dbReference type="ARBA" id="ARBA00022741"/>
    </source>
</evidence>
<evidence type="ECO:0000256" key="3">
    <source>
        <dbReference type="ARBA" id="ARBA00008883"/>
    </source>
</evidence>
<dbReference type="Pfam" id="PF13614">
    <property type="entry name" value="AAA_31"/>
    <property type="match status" value="1"/>
</dbReference>
<comment type="catalytic activity">
    <reaction evidence="15">
        <text>L-tyrosyl-[protein] + ATP = O-phospho-L-tyrosyl-[protein] + ADP + H(+)</text>
        <dbReference type="Rhea" id="RHEA:10596"/>
        <dbReference type="Rhea" id="RHEA-COMP:10136"/>
        <dbReference type="Rhea" id="RHEA-COMP:20101"/>
        <dbReference type="ChEBI" id="CHEBI:15378"/>
        <dbReference type="ChEBI" id="CHEBI:30616"/>
        <dbReference type="ChEBI" id="CHEBI:46858"/>
        <dbReference type="ChEBI" id="CHEBI:61978"/>
        <dbReference type="ChEBI" id="CHEBI:456216"/>
        <dbReference type="EC" id="2.7.10.2"/>
    </reaction>
</comment>
<evidence type="ECO:0000256" key="1">
    <source>
        <dbReference type="ARBA" id="ARBA00004429"/>
    </source>
</evidence>
<feature type="domain" description="Tyrosine-protein kinase G-rich" evidence="20">
    <location>
        <begin position="435"/>
        <end position="510"/>
    </location>
</feature>
<feature type="coiled-coil region" evidence="16">
    <location>
        <begin position="274"/>
        <end position="324"/>
    </location>
</feature>
<dbReference type="CDD" id="cd05387">
    <property type="entry name" value="BY-kinase"/>
    <property type="match status" value="1"/>
</dbReference>
<evidence type="ECO:0000313" key="21">
    <source>
        <dbReference type="EMBL" id="TDQ08629.1"/>
    </source>
</evidence>
<keyword evidence="13 17" id="KW-0472">Membrane</keyword>
<keyword evidence="7" id="KW-0808">Transferase</keyword>
<dbReference type="InterPro" id="IPR032807">
    <property type="entry name" value="GNVR"/>
</dbReference>
<dbReference type="GO" id="GO:0005886">
    <property type="term" value="C:plasma membrane"/>
    <property type="evidence" value="ECO:0007669"/>
    <property type="project" value="UniProtKB-SubCell"/>
</dbReference>
<dbReference type="InterPro" id="IPR005702">
    <property type="entry name" value="Wzc-like_C"/>
</dbReference>
<evidence type="ECO:0000256" key="7">
    <source>
        <dbReference type="ARBA" id="ARBA00022679"/>
    </source>
</evidence>
<evidence type="ECO:0000256" key="17">
    <source>
        <dbReference type="SAM" id="Phobius"/>
    </source>
</evidence>
<evidence type="ECO:0000256" key="11">
    <source>
        <dbReference type="ARBA" id="ARBA00022840"/>
    </source>
</evidence>
<evidence type="ECO:0000259" key="20">
    <source>
        <dbReference type="Pfam" id="PF13807"/>
    </source>
</evidence>
<evidence type="ECO:0000256" key="6">
    <source>
        <dbReference type="ARBA" id="ARBA00022519"/>
    </source>
</evidence>
<dbReference type="InterPro" id="IPR027417">
    <property type="entry name" value="P-loop_NTPase"/>
</dbReference>
<dbReference type="InterPro" id="IPR025669">
    <property type="entry name" value="AAA_dom"/>
</dbReference>
<evidence type="ECO:0000259" key="19">
    <source>
        <dbReference type="Pfam" id="PF13614"/>
    </source>
</evidence>
<evidence type="ECO:0000256" key="13">
    <source>
        <dbReference type="ARBA" id="ARBA00023136"/>
    </source>
</evidence>
<dbReference type="EMBL" id="SNYC01000005">
    <property type="protein sequence ID" value="TDQ08629.1"/>
    <property type="molecule type" value="Genomic_DNA"/>
</dbReference>
<dbReference type="InterPro" id="IPR050445">
    <property type="entry name" value="Bact_polysacc_biosynth/exp"/>
</dbReference>
<keyword evidence="12 17" id="KW-1133">Transmembrane helix</keyword>
<evidence type="ECO:0000256" key="12">
    <source>
        <dbReference type="ARBA" id="ARBA00022989"/>
    </source>
</evidence>